<reference evidence="3" key="1">
    <citation type="submission" date="2022-01" db="EMBL/GenBank/DDBJ databases">
        <authorList>
            <person name="Jo J.-H."/>
            <person name="Im W.-T."/>
        </authorList>
    </citation>
    <scope>NUCLEOTIDE SEQUENCE</scope>
    <source>
        <strain evidence="3">NA20</strain>
    </source>
</reference>
<dbReference type="InterPro" id="IPR011050">
    <property type="entry name" value="Pectin_lyase_fold/virulence"/>
</dbReference>
<evidence type="ECO:0000259" key="1">
    <source>
        <dbReference type="Pfam" id="PF16318"/>
    </source>
</evidence>
<dbReference type="SUPFAM" id="SSF49265">
    <property type="entry name" value="Fibronectin type III"/>
    <property type="match status" value="1"/>
</dbReference>
<evidence type="ECO:0000259" key="2">
    <source>
        <dbReference type="Pfam" id="PF17161"/>
    </source>
</evidence>
<dbReference type="InterPro" id="IPR032530">
    <property type="entry name" value="DUF4957"/>
</dbReference>
<dbReference type="Proteomes" id="UP001165367">
    <property type="component" value="Unassembled WGS sequence"/>
</dbReference>
<accession>A0ABS9KNA7</accession>
<dbReference type="RefSeq" id="WP_237869608.1">
    <property type="nucleotide sequence ID" value="NZ_JAKLTR010000003.1"/>
</dbReference>
<dbReference type="InterPro" id="IPR036116">
    <property type="entry name" value="FN3_sf"/>
</dbReference>
<dbReference type="Gene3D" id="2.160.20.10">
    <property type="entry name" value="Single-stranded right-handed beta-helix, Pectin lyase-like"/>
    <property type="match status" value="1"/>
</dbReference>
<organism evidence="3 4">
    <name type="scientific">Terrimonas ginsenosidimutans</name>
    <dbReference type="NCBI Taxonomy" id="2908004"/>
    <lineage>
        <taxon>Bacteria</taxon>
        <taxon>Pseudomonadati</taxon>
        <taxon>Bacteroidota</taxon>
        <taxon>Chitinophagia</taxon>
        <taxon>Chitinophagales</taxon>
        <taxon>Chitinophagaceae</taxon>
        <taxon>Terrimonas</taxon>
    </lineage>
</organism>
<dbReference type="SUPFAM" id="SSF51126">
    <property type="entry name" value="Pectin lyase-like"/>
    <property type="match status" value="1"/>
</dbReference>
<proteinExistence type="predicted"/>
<dbReference type="InterPro" id="IPR012334">
    <property type="entry name" value="Pectin_lyas_fold"/>
</dbReference>
<name>A0ABS9KNA7_9BACT</name>
<dbReference type="EMBL" id="JAKLTR010000003">
    <property type="protein sequence ID" value="MCG2613812.1"/>
    <property type="molecule type" value="Genomic_DNA"/>
</dbReference>
<comment type="caution">
    <text evidence="3">The sequence shown here is derived from an EMBL/GenBank/DDBJ whole genome shotgun (WGS) entry which is preliminary data.</text>
</comment>
<dbReference type="InterPro" id="IPR013783">
    <property type="entry name" value="Ig-like_fold"/>
</dbReference>
<protein>
    <submittedName>
        <fullName evidence="3">DUF5123 domain-containing protein</fullName>
    </submittedName>
</protein>
<feature type="domain" description="DUF4957" evidence="1">
    <location>
        <begin position="257"/>
        <end position="394"/>
    </location>
</feature>
<evidence type="ECO:0000313" key="4">
    <source>
        <dbReference type="Proteomes" id="UP001165367"/>
    </source>
</evidence>
<dbReference type="Pfam" id="PF16318">
    <property type="entry name" value="DUF4957"/>
    <property type="match status" value="1"/>
</dbReference>
<gene>
    <name evidence="3" type="ORF">LZZ85_05950</name>
</gene>
<evidence type="ECO:0000313" key="3">
    <source>
        <dbReference type="EMBL" id="MCG2613812.1"/>
    </source>
</evidence>
<dbReference type="Gene3D" id="2.60.40.10">
    <property type="entry name" value="Immunoglobulins"/>
    <property type="match status" value="1"/>
</dbReference>
<dbReference type="PROSITE" id="PS51257">
    <property type="entry name" value="PROKAR_LIPOPROTEIN"/>
    <property type="match status" value="1"/>
</dbReference>
<sequence>MKKTLLHKSITGILLTGILFASCKKDENLAPMRQFMPSGEIGSSSGESTVKLTWKAAINAAPKTKYKVIVSRDTLFTNGPEFTYTTDTSGITLTDVDLLVRTTYYARVQTLSADSTLNSNWLRSGKFGILGEQIFQPLTSNDITDIAVQLKWKQQADLTRIVIVPVGGGTAISVNLAAGDIAAAQKIVSGLTGNKEYIAEIFKGTLSKGLVNFTTKPALTGSNIIDLRGITDRPSVLTDTLPLIADGSTVILKRGYTYPVSAAFSLSKAVTIVSGYDFSNELAVIDMISNFNVAAGSTISQLSFKDVFIKGNSYSGGYIFNVSNACSIGRMSFEGVRTGIFRGMVRLQSAAINITDFLIDNSIIDSVGNYGIVSVDNVLCKIENIAIKNSTIFRTEKMVTSRQNSTSCLIENCTINQGPLGGNYLVDYSTSGTNNVTNGVIVRNTIMGIGKSNAGNTSPRGVRASATTTISSSNVYATSDYVNASNPLPTVIAYAGLSTALWLDPLNGDFKIKDNTFAGATSAGDPRWR</sequence>
<dbReference type="InterPro" id="IPR033427">
    <property type="entry name" value="DUF5123"/>
</dbReference>
<keyword evidence="4" id="KW-1185">Reference proteome</keyword>
<feature type="domain" description="DUF5123" evidence="2">
    <location>
        <begin position="409"/>
        <end position="528"/>
    </location>
</feature>
<dbReference type="Pfam" id="PF17161">
    <property type="entry name" value="DUF5123"/>
    <property type="match status" value="1"/>
</dbReference>